<feature type="transmembrane region" description="Helical" evidence="8">
    <location>
        <begin position="143"/>
        <end position="169"/>
    </location>
</feature>
<dbReference type="GO" id="GO:0005886">
    <property type="term" value="C:plasma membrane"/>
    <property type="evidence" value="ECO:0007669"/>
    <property type="project" value="UniProtKB-SubCell"/>
</dbReference>
<dbReference type="AlphaFoldDB" id="A0A7T7HI97"/>
<dbReference type="Proteomes" id="UP000596083">
    <property type="component" value="Chromosome"/>
</dbReference>
<evidence type="ECO:0000256" key="4">
    <source>
        <dbReference type="ARBA" id="ARBA00022475"/>
    </source>
</evidence>
<dbReference type="RefSeq" id="WP_200334646.1">
    <property type="nucleotide sequence ID" value="NZ_CP066786.1"/>
</dbReference>
<keyword evidence="7 8" id="KW-0472">Membrane</keyword>
<gene>
    <name evidence="9" type="ORF">JET14_15430</name>
</gene>
<protein>
    <recommendedName>
        <fullName evidence="8">Probable membrane transporter protein</fullName>
    </recommendedName>
</protein>
<feature type="transmembrane region" description="Helical" evidence="8">
    <location>
        <begin position="230"/>
        <end position="246"/>
    </location>
</feature>
<dbReference type="EMBL" id="CP066786">
    <property type="protein sequence ID" value="QQM29679.1"/>
    <property type="molecule type" value="Genomic_DNA"/>
</dbReference>
<evidence type="ECO:0000256" key="6">
    <source>
        <dbReference type="ARBA" id="ARBA00022989"/>
    </source>
</evidence>
<evidence type="ECO:0000256" key="7">
    <source>
        <dbReference type="ARBA" id="ARBA00023136"/>
    </source>
</evidence>
<accession>A0A7T7HI97</accession>
<name>A0A7T7HI97_9HYPH</name>
<feature type="transmembrane region" description="Helical" evidence="8">
    <location>
        <begin position="31"/>
        <end position="55"/>
    </location>
</feature>
<organism evidence="9 10">
    <name type="scientific">Martelella lutilitoris</name>
    <dbReference type="NCBI Taxonomy" id="2583532"/>
    <lineage>
        <taxon>Bacteria</taxon>
        <taxon>Pseudomonadati</taxon>
        <taxon>Pseudomonadota</taxon>
        <taxon>Alphaproteobacteria</taxon>
        <taxon>Hyphomicrobiales</taxon>
        <taxon>Aurantimonadaceae</taxon>
        <taxon>Martelella</taxon>
    </lineage>
</organism>
<evidence type="ECO:0000313" key="10">
    <source>
        <dbReference type="Proteomes" id="UP000596083"/>
    </source>
</evidence>
<feature type="transmembrane region" description="Helical" evidence="8">
    <location>
        <begin position="76"/>
        <end position="97"/>
    </location>
</feature>
<dbReference type="InterPro" id="IPR052017">
    <property type="entry name" value="TSUP"/>
</dbReference>
<keyword evidence="5 8" id="KW-0812">Transmembrane</keyword>
<evidence type="ECO:0000256" key="5">
    <source>
        <dbReference type="ARBA" id="ARBA00022692"/>
    </source>
</evidence>
<comment type="subcellular location">
    <subcellularLocation>
        <location evidence="1 8">Cell membrane</location>
        <topology evidence="1 8">Multi-pass membrane protein</topology>
    </subcellularLocation>
</comment>
<dbReference type="Pfam" id="PF01925">
    <property type="entry name" value="TauE"/>
    <property type="match status" value="1"/>
</dbReference>
<feature type="transmembrane region" description="Helical" evidence="8">
    <location>
        <begin position="189"/>
        <end position="218"/>
    </location>
</feature>
<evidence type="ECO:0000256" key="3">
    <source>
        <dbReference type="ARBA" id="ARBA00022448"/>
    </source>
</evidence>
<dbReference type="KEGG" id="mlut:JET14_15430"/>
<evidence type="ECO:0000256" key="2">
    <source>
        <dbReference type="ARBA" id="ARBA00009142"/>
    </source>
</evidence>
<evidence type="ECO:0000256" key="8">
    <source>
        <dbReference type="RuleBase" id="RU363041"/>
    </source>
</evidence>
<comment type="similarity">
    <text evidence="2 8">Belongs to the 4-toluene sulfonate uptake permease (TSUP) (TC 2.A.102) family.</text>
</comment>
<dbReference type="PANTHER" id="PTHR30269">
    <property type="entry name" value="TRANSMEMBRANE PROTEIN YFCA"/>
    <property type="match status" value="1"/>
</dbReference>
<dbReference type="InterPro" id="IPR002781">
    <property type="entry name" value="TM_pro_TauE-like"/>
</dbReference>
<keyword evidence="4 8" id="KW-1003">Cell membrane</keyword>
<feature type="transmembrane region" description="Helical" evidence="8">
    <location>
        <begin position="103"/>
        <end position="122"/>
    </location>
</feature>
<proteinExistence type="inferred from homology"/>
<keyword evidence="6 8" id="KW-1133">Transmembrane helix</keyword>
<reference evidence="9 10" key="1">
    <citation type="submission" date="2020-12" db="EMBL/GenBank/DDBJ databases">
        <authorList>
            <person name="Zheng R.K."/>
            <person name="Sun C.M."/>
        </authorList>
    </citation>
    <scope>NUCLEOTIDE SEQUENCE [LARGE SCALE GENOMIC DNA]</scope>
    <source>
        <strain evidence="9 10">ZRK001</strain>
    </source>
</reference>
<dbReference type="PANTHER" id="PTHR30269:SF0">
    <property type="entry name" value="MEMBRANE TRANSPORTER PROTEIN YFCA-RELATED"/>
    <property type="match status" value="1"/>
</dbReference>
<evidence type="ECO:0000256" key="1">
    <source>
        <dbReference type="ARBA" id="ARBA00004651"/>
    </source>
</evidence>
<sequence length="247" mass="25728">MDMNTTALLVAAGLVGGACNAVAGGGTFFTFPALLAAGVPPVVANATSAISIWPGHATSLFGYREELRRNAGRLKSSAPAFVLGSLIGAVLLSITGNALFRQLIPWLLLVATILFALGPRLRSWIRRDRPGMLPRPVIFATDLLVAIYGGYFGAGLGILLMAVLTLIGLSDVNEANAVKNALATIVSSLAVTVFIATGIIAWGPAFAVLVGAIAGGYLGARFARWINPTILRGIVIAVGFGLTWFYF</sequence>
<keyword evidence="3" id="KW-0813">Transport</keyword>
<evidence type="ECO:0000313" key="9">
    <source>
        <dbReference type="EMBL" id="QQM29679.1"/>
    </source>
</evidence>